<dbReference type="InterPro" id="IPR001005">
    <property type="entry name" value="SANT/Myb"/>
</dbReference>
<dbReference type="GO" id="GO:0005634">
    <property type="term" value="C:nucleus"/>
    <property type="evidence" value="ECO:0007669"/>
    <property type="project" value="UniProtKB-SubCell"/>
</dbReference>
<keyword evidence="3" id="KW-0238">DNA-binding</keyword>
<dbReference type="PROSITE" id="PS50090">
    <property type="entry name" value="MYB_LIKE"/>
    <property type="match status" value="2"/>
</dbReference>
<feature type="domain" description="Myb-like" evidence="6">
    <location>
        <begin position="62"/>
        <end position="112"/>
    </location>
</feature>
<dbReference type="Gene3D" id="1.10.10.60">
    <property type="entry name" value="Homeodomain-like"/>
    <property type="match status" value="2"/>
</dbReference>
<feature type="domain" description="HTH myb-type" evidence="7">
    <location>
        <begin position="62"/>
        <end position="116"/>
    </location>
</feature>
<evidence type="ECO:0000256" key="5">
    <source>
        <dbReference type="ARBA" id="ARBA00023242"/>
    </source>
</evidence>
<organism evidence="8 9">
    <name type="scientific">Deinandra increscens subsp. villosa</name>
    <dbReference type="NCBI Taxonomy" id="3103831"/>
    <lineage>
        <taxon>Eukaryota</taxon>
        <taxon>Viridiplantae</taxon>
        <taxon>Streptophyta</taxon>
        <taxon>Embryophyta</taxon>
        <taxon>Tracheophyta</taxon>
        <taxon>Spermatophyta</taxon>
        <taxon>Magnoliopsida</taxon>
        <taxon>eudicotyledons</taxon>
        <taxon>Gunneridae</taxon>
        <taxon>Pentapetalae</taxon>
        <taxon>asterids</taxon>
        <taxon>campanulids</taxon>
        <taxon>Asterales</taxon>
        <taxon>Asteraceae</taxon>
        <taxon>Asteroideae</taxon>
        <taxon>Heliantheae alliance</taxon>
        <taxon>Madieae</taxon>
        <taxon>Madiinae</taxon>
        <taxon>Deinandra</taxon>
    </lineage>
</organism>
<evidence type="ECO:0000256" key="3">
    <source>
        <dbReference type="ARBA" id="ARBA00023125"/>
    </source>
</evidence>
<dbReference type="PANTHER" id="PTHR47999">
    <property type="entry name" value="TRANSCRIPTION FACTOR MYB8-RELATED-RELATED"/>
    <property type="match status" value="1"/>
</dbReference>
<accession>A0AAP0DR99</accession>
<dbReference type="PROSITE" id="PS51294">
    <property type="entry name" value="HTH_MYB"/>
    <property type="match status" value="2"/>
</dbReference>
<evidence type="ECO:0000259" key="6">
    <source>
        <dbReference type="PROSITE" id="PS50090"/>
    </source>
</evidence>
<dbReference type="InterPro" id="IPR015495">
    <property type="entry name" value="Myb_TF_plants"/>
</dbReference>
<dbReference type="AlphaFoldDB" id="A0AAP0DR99"/>
<evidence type="ECO:0000256" key="1">
    <source>
        <dbReference type="ARBA" id="ARBA00004123"/>
    </source>
</evidence>
<dbReference type="SMART" id="SM00717">
    <property type="entry name" value="SANT"/>
    <property type="match status" value="2"/>
</dbReference>
<dbReference type="InterPro" id="IPR017930">
    <property type="entry name" value="Myb_dom"/>
</dbReference>
<dbReference type="EMBL" id="JBCNJP010000003">
    <property type="protein sequence ID" value="KAK9079536.1"/>
    <property type="molecule type" value="Genomic_DNA"/>
</dbReference>
<keyword evidence="9" id="KW-1185">Reference proteome</keyword>
<dbReference type="PANTHER" id="PTHR47999:SF109">
    <property type="entry name" value="TRANSCRIPTION FACTOR MYB15-LIKE"/>
    <property type="match status" value="1"/>
</dbReference>
<keyword evidence="5" id="KW-0539">Nucleus</keyword>
<name>A0AAP0DR99_9ASTR</name>
<evidence type="ECO:0000313" key="9">
    <source>
        <dbReference type="Proteomes" id="UP001408789"/>
    </source>
</evidence>
<feature type="domain" description="Myb-like" evidence="6">
    <location>
        <begin position="9"/>
        <end position="61"/>
    </location>
</feature>
<feature type="domain" description="HTH myb-type" evidence="7">
    <location>
        <begin position="9"/>
        <end position="61"/>
    </location>
</feature>
<dbReference type="GO" id="GO:0003677">
    <property type="term" value="F:DNA binding"/>
    <property type="evidence" value="ECO:0007669"/>
    <property type="project" value="UniProtKB-KW"/>
</dbReference>
<evidence type="ECO:0000313" key="8">
    <source>
        <dbReference type="EMBL" id="KAK9079536.1"/>
    </source>
</evidence>
<protein>
    <submittedName>
        <fullName evidence="8">Uncharacterized protein</fullName>
    </submittedName>
</protein>
<dbReference type="InterPro" id="IPR009057">
    <property type="entry name" value="Homeodomain-like_sf"/>
</dbReference>
<dbReference type="Pfam" id="PF00249">
    <property type="entry name" value="Myb_DNA-binding"/>
    <property type="match status" value="2"/>
</dbReference>
<gene>
    <name evidence="8" type="ORF">SSX86_001208</name>
</gene>
<dbReference type="FunFam" id="1.10.10.60:FF:000121">
    <property type="entry name" value="Myb transcription factor"/>
    <property type="match status" value="1"/>
</dbReference>
<keyword evidence="4" id="KW-0804">Transcription</keyword>
<keyword evidence="2" id="KW-0805">Transcription regulation</keyword>
<sequence length="324" mass="37503">MGRSPCCEKTGLKTGRWTAEEDETLVKYIQSNGEGSWKSLPKNAGLMRCGKSCRLRWINYLRGDLKRGNFTVEEDEMIVMLHKAFGNRWSMIASHLPGRTDNEIKNYWNARLSRQSYRFFINKNTTKTSIDISTLVNQKKRRTGRVSRNVAKKYNQDKSPSLSTTKISNPQMVMDTQVIQENVNDCPNADVTKHMDESQVHDHNVMSDELESNWVDELFNIDYFLQGDEAMDSSRVSSNIHDDDQIEQWLAEIEVEELKRNERNVNEREDENLRKNSLETVGCCYGETDQWDMEFSFAGFNMCDENMCGEEDDILVSLWEGGNP</sequence>
<dbReference type="CDD" id="cd00167">
    <property type="entry name" value="SANT"/>
    <property type="match status" value="2"/>
</dbReference>
<dbReference type="SUPFAM" id="SSF46689">
    <property type="entry name" value="Homeodomain-like"/>
    <property type="match status" value="1"/>
</dbReference>
<evidence type="ECO:0000256" key="2">
    <source>
        <dbReference type="ARBA" id="ARBA00023015"/>
    </source>
</evidence>
<dbReference type="Proteomes" id="UP001408789">
    <property type="component" value="Unassembled WGS sequence"/>
</dbReference>
<proteinExistence type="predicted"/>
<reference evidence="8 9" key="1">
    <citation type="submission" date="2024-04" db="EMBL/GenBank/DDBJ databases">
        <title>The reference genome of an endangered Asteraceae, Deinandra increscens subsp. villosa, native to the Central Coast of California.</title>
        <authorList>
            <person name="Guilliams M."/>
            <person name="Hasenstab-Lehman K."/>
            <person name="Meyer R."/>
            <person name="Mcevoy S."/>
        </authorList>
    </citation>
    <scope>NUCLEOTIDE SEQUENCE [LARGE SCALE GENOMIC DNA]</scope>
    <source>
        <tissue evidence="8">Leaf</tissue>
    </source>
</reference>
<comment type="subcellular location">
    <subcellularLocation>
        <location evidence="1">Nucleus</location>
    </subcellularLocation>
</comment>
<evidence type="ECO:0000259" key="7">
    <source>
        <dbReference type="PROSITE" id="PS51294"/>
    </source>
</evidence>
<comment type="caution">
    <text evidence="8">The sequence shown here is derived from an EMBL/GenBank/DDBJ whole genome shotgun (WGS) entry which is preliminary data.</text>
</comment>
<evidence type="ECO:0000256" key="4">
    <source>
        <dbReference type="ARBA" id="ARBA00023163"/>
    </source>
</evidence>